<keyword evidence="2" id="KW-1185">Reference proteome</keyword>
<dbReference type="EMBL" id="JAFITR010000050">
    <property type="protein sequence ID" value="MBN4067003.1"/>
    <property type="molecule type" value="Genomic_DNA"/>
</dbReference>
<gene>
    <name evidence="1" type="ORF">JYU14_02860</name>
</gene>
<evidence type="ECO:0000313" key="2">
    <source>
        <dbReference type="Proteomes" id="UP000722121"/>
    </source>
</evidence>
<evidence type="ECO:0000313" key="1">
    <source>
        <dbReference type="EMBL" id="MBN4067003.1"/>
    </source>
</evidence>
<accession>A0ABS3ARK0</accession>
<protein>
    <submittedName>
        <fullName evidence="1">Uncharacterized protein</fullName>
    </submittedName>
</protein>
<reference evidence="1 2" key="1">
    <citation type="submission" date="2021-02" db="EMBL/GenBank/DDBJ databases">
        <title>Activity-based single-cell genomes from oceanic crustal fluid captures similar information to metagenomic and metatranscriptomic surveys with orders of magnitude less sampling.</title>
        <authorList>
            <person name="D'Angelo T.S."/>
            <person name="Orcutt B.N."/>
        </authorList>
    </citation>
    <scope>NUCLEOTIDE SEQUENCE [LARGE SCALE GENOMIC DNA]</scope>
    <source>
        <strain evidence="1">AH-315-G07</strain>
    </source>
</reference>
<dbReference type="InterPro" id="IPR011990">
    <property type="entry name" value="TPR-like_helical_dom_sf"/>
</dbReference>
<name>A0ABS3ARK0_9BACT</name>
<organism evidence="1 2">
    <name type="scientific">Simkania negevensis</name>
    <dbReference type="NCBI Taxonomy" id="83561"/>
    <lineage>
        <taxon>Bacteria</taxon>
        <taxon>Pseudomonadati</taxon>
        <taxon>Chlamydiota</taxon>
        <taxon>Chlamydiia</taxon>
        <taxon>Parachlamydiales</taxon>
        <taxon>Simkaniaceae</taxon>
        <taxon>Simkania</taxon>
    </lineage>
</organism>
<dbReference type="Proteomes" id="UP000722121">
    <property type="component" value="Unassembled WGS sequence"/>
</dbReference>
<dbReference type="Pfam" id="PF14559">
    <property type="entry name" value="TPR_19"/>
    <property type="match status" value="1"/>
</dbReference>
<comment type="caution">
    <text evidence="1">The sequence shown here is derived from an EMBL/GenBank/DDBJ whole genome shotgun (WGS) entry which is preliminary data.</text>
</comment>
<proteinExistence type="predicted"/>
<dbReference type="Gene3D" id="1.25.40.10">
    <property type="entry name" value="Tetratricopeptide repeat domain"/>
    <property type="match status" value="1"/>
</dbReference>
<sequence>MVQRFASYDEDFKLFVETGYIAVNQGDEEAALHLFAAADALRSNSFESRMGYAFIAVQKMELARAMKIYNTLLEEDANNNMAKAFLGLTLFLSVFIHKKLDNDLSKSGVLPVEMEKRAFELLNEALKNDEDEAAKGLARSTLEWFEQERSVEGGPFELKPSH</sequence>
<dbReference type="SUPFAM" id="SSF48452">
    <property type="entry name" value="TPR-like"/>
    <property type="match status" value="1"/>
</dbReference>